<dbReference type="AlphaFoldDB" id="A0A9W8YFN1"/>
<feature type="binding site" description="axial binding residue" evidence="5">
    <location>
        <position position="292"/>
    </location>
    <ligand>
        <name>heme</name>
        <dbReference type="ChEBI" id="CHEBI:30413"/>
    </ligand>
    <ligandPart>
        <name>Fe</name>
        <dbReference type="ChEBI" id="CHEBI:18248"/>
    </ligandPart>
</feature>
<dbReference type="InterPro" id="IPR036396">
    <property type="entry name" value="Cyt_P450_sf"/>
</dbReference>
<dbReference type="InterPro" id="IPR050121">
    <property type="entry name" value="Cytochrome_P450_monoxygenase"/>
</dbReference>
<dbReference type="GO" id="GO:0005506">
    <property type="term" value="F:iron ion binding"/>
    <property type="evidence" value="ECO:0007669"/>
    <property type="project" value="InterPro"/>
</dbReference>
<keyword evidence="4 5" id="KW-0408">Iron</keyword>
<reference evidence="6" key="1">
    <citation type="submission" date="2022-10" db="EMBL/GenBank/DDBJ databases">
        <title>Tapping the CABI collections for fungal endophytes: first genome assemblies for Collariella, Neodidymelliopsis, Ascochyta clinopodiicola, Didymella pomorum, Didymosphaeria variabile, Neocosmospora piperis and Neocucurbitaria cava.</title>
        <authorList>
            <person name="Hill R."/>
        </authorList>
    </citation>
    <scope>NUCLEOTIDE SEQUENCE</scope>
    <source>
        <strain evidence="6">IMI 356814</strain>
    </source>
</reference>
<proteinExistence type="inferred from homology"/>
<dbReference type="SUPFAM" id="SSF48264">
    <property type="entry name" value="Cytochrome P450"/>
    <property type="match status" value="1"/>
</dbReference>
<keyword evidence="5" id="KW-0349">Heme</keyword>
<dbReference type="PRINTS" id="PR00465">
    <property type="entry name" value="EP450IV"/>
</dbReference>
<dbReference type="Gene3D" id="1.10.630.10">
    <property type="entry name" value="Cytochrome P450"/>
    <property type="match status" value="1"/>
</dbReference>
<comment type="caution">
    <text evidence="6">The sequence shown here is derived from an EMBL/GenBank/DDBJ whole genome shotgun (WGS) entry which is preliminary data.</text>
</comment>
<evidence type="ECO:0000313" key="6">
    <source>
        <dbReference type="EMBL" id="KAJ4374320.1"/>
    </source>
</evidence>
<evidence type="ECO:0000256" key="1">
    <source>
        <dbReference type="ARBA" id="ARBA00001971"/>
    </source>
</evidence>
<dbReference type="EMBL" id="JAPEUY010000004">
    <property type="protein sequence ID" value="KAJ4374320.1"/>
    <property type="molecule type" value="Genomic_DNA"/>
</dbReference>
<dbReference type="GO" id="GO:0016705">
    <property type="term" value="F:oxidoreductase activity, acting on paired donors, with incorporation or reduction of molecular oxygen"/>
    <property type="evidence" value="ECO:0007669"/>
    <property type="project" value="InterPro"/>
</dbReference>
<evidence type="ECO:0000256" key="4">
    <source>
        <dbReference type="ARBA" id="ARBA00023004"/>
    </source>
</evidence>
<dbReference type="OrthoDB" id="1470350at2759"/>
<evidence type="ECO:0000256" key="2">
    <source>
        <dbReference type="ARBA" id="ARBA00010617"/>
    </source>
</evidence>
<dbReference type="Proteomes" id="UP001140560">
    <property type="component" value="Unassembled WGS sequence"/>
</dbReference>
<name>A0A9W8YFN1_9PLEO</name>
<evidence type="ECO:0000256" key="3">
    <source>
        <dbReference type="ARBA" id="ARBA00022723"/>
    </source>
</evidence>
<evidence type="ECO:0008006" key="8">
    <source>
        <dbReference type="Google" id="ProtNLM"/>
    </source>
</evidence>
<dbReference type="Pfam" id="PF00067">
    <property type="entry name" value="p450"/>
    <property type="match status" value="1"/>
</dbReference>
<evidence type="ECO:0000313" key="7">
    <source>
        <dbReference type="Proteomes" id="UP001140560"/>
    </source>
</evidence>
<dbReference type="PANTHER" id="PTHR24305">
    <property type="entry name" value="CYTOCHROME P450"/>
    <property type="match status" value="1"/>
</dbReference>
<protein>
    <recommendedName>
        <fullName evidence="8">Cytochrome P450</fullName>
    </recommendedName>
</protein>
<comment type="similarity">
    <text evidence="2">Belongs to the cytochrome P450 family.</text>
</comment>
<dbReference type="InterPro" id="IPR001128">
    <property type="entry name" value="Cyt_P450"/>
</dbReference>
<keyword evidence="7" id="KW-1185">Reference proteome</keyword>
<sequence>MDSFMAYQFGLSLGSDFIRNVEKRNWYLENFFGRRPWIYWITEHPRFIEFNAKIGINIVPKWVNKATDDLEAWHIDICDKAEVLVSSNPDVASSDPGNFPAIFATERAQFQKVDGAGWKTMSPGQPYPRRLEIASDMYDHNAAAHETSGDTLTYVYYELSRRLELQAALRAELLTLDPPIAFPSISPTLPDPKTVEKLPLLDAILQETLRRWVAVPGPQFRCTPREGCSLAGHDSIPAGVRVSCLAYSLHRNPDVFPQPLEWKPERWLNANSDQLKEMRHWFWAWGSGGNMCIGSNFAILCKLASEQKCERNRKLRTI</sequence>
<gene>
    <name evidence="6" type="ORF">N0V83_003061</name>
</gene>
<accession>A0A9W8YFN1</accession>
<evidence type="ECO:0000256" key="5">
    <source>
        <dbReference type="PIRSR" id="PIRSR602403-1"/>
    </source>
</evidence>
<organism evidence="6 7">
    <name type="scientific">Neocucurbitaria cava</name>
    <dbReference type="NCBI Taxonomy" id="798079"/>
    <lineage>
        <taxon>Eukaryota</taxon>
        <taxon>Fungi</taxon>
        <taxon>Dikarya</taxon>
        <taxon>Ascomycota</taxon>
        <taxon>Pezizomycotina</taxon>
        <taxon>Dothideomycetes</taxon>
        <taxon>Pleosporomycetidae</taxon>
        <taxon>Pleosporales</taxon>
        <taxon>Pleosporineae</taxon>
        <taxon>Cucurbitariaceae</taxon>
        <taxon>Neocucurbitaria</taxon>
    </lineage>
</organism>
<dbReference type="PANTHER" id="PTHR24305:SF166">
    <property type="entry name" value="CYTOCHROME P450 12A4, MITOCHONDRIAL-RELATED"/>
    <property type="match status" value="1"/>
</dbReference>
<comment type="cofactor">
    <cofactor evidence="1 5">
        <name>heme</name>
        <dbReference type="ChEBI" id="CHEBI:30413"/>
    </cofactor>
</comment>
<dbReference type="GO" id="GO:0020037">
    <property type="term" value="F:heme binding"/>
    <property type="evidence" value="ECO:0007669"/>
    <property type="project" value="InterPro"/>
</dbReference>
<dbReference type="InterPro" id="IPR002403">
    <property type="entry name" value="Cyt_P450_E_grp-IV"/>
</dbReference>
<dbReference type="GO" id="GO:0004497">
    <property type="term" value="F:monooxygenase activity"/>
    <property type="evidence" value="ECO:0007669"/>
    <property type="project" value="InterPro"/>
</dbReference>
<keyword evidence="3 5" id="KW-0479">Metal-binding</keyword>